<dbReference type="AlphaFoldDB" id="A0A1Y1QC39"/>
<gene>
    <name evidence="2" type="ORF">BWK73_43060</name>
</gene>
<reference evidence="2 3" key="1">
    <citation type="submission" date="2017-01" db="EMBL/GenBank/DDBJ databases">
        <title>Novel large sulfur bacteria in the metagenomes of groundwater-fed chemosynthetic microbial mats in the Lake Huron basin.</title>
        <authorList>
            <person name="Sharrar A.M."/>
            <person name="Flood B.E."/>
            <person name="Bailey J.V."/>
            <person name="Jones D.S."/>
            <person name="Biddanda B."/>
            <person name="Ruberg S.A."/>
            <person name="Marcus D.N."/>
            <person name="Dick G.J."/>
        </authorList>
    </citation>
    <scope>NUCLEOTIDE SEQUENCE [LARGE SCALE GENOMIC DNA]</scope>
    <source>
        <strain evidence="2">A8</strain>
    </source>
</reference>
<feature type="transmembrane region" description="Helical" evidence="1">
    <location>
        <begin position="380"/>
        <end position="402"/>
    </location>
</feature>
<dbReference type="EMBL" id="MTEJ01000497">
    <property type="protein sequence ID" value="OQX02341.1"/>
    <property type="molecule type" value="Genomic_DNA"/>
</dbReference>
<keyword evidence="1" id="KW-0472">Membrane</keyword>
<dbReference type="Pfam" id="PF06123">
    <property type="entry name" value="CreD"/>
    <property type="match status" value="1"/>
</dbReference>
<keyword evidence="1" id="KW-0812">Transmembrane</keyword>
<organism evidence="2 3">
    <name type="scientific">Thiothrix lacustris</name>
    <dbReference type="NCBI Taxonomy" id="525917"/>
    <lineage>
        <taxon>Bacteria</taxon>
        <taxon>Pseudomonadati</taxon>
        <taxon>Pseudomonadota</taxon>
        <taxon>Gammaproteobacteria</taxon>
        <taxon>Thiotrichales</taxon>
        <taxon>Thiotrichaceae</taxon>
        <taxon>Thiothrix</taxon>
    </lineage>
</organism>
<dbReference type="InterPro" id="IPR010364">
    <property type="entry name" value="Uncharacterised_IM_CreD"/>
</dbReference>
<dbReference type="GO" id="GO:0005886">
    <property type="term" value="C:plasma membrane"/>
    <property type="evidence" value="ECO:0007669"/>
    <property type="project" value="TreeGrafter"/>
</dbReference>
<evidence type="ECO:0000256" key="1">
    <source>
        <dbReference type="SAM" id="Phobius"/>
    </source>
</evidence>
<proteinExistence type="predicted"/>
<accession>A0A1Y1QC39</accession>
<dbReference type="Proteomes" id="UP000192491">
    <property type="component" value="Unassembled WGS sequence"/>
</dbReference>
<feature type="transmembrane region" description="Helical" evidence="1">
    <location>
        <begin position="354"/>
        <end position="374"/>
    </location>
</feature>
<dbReference type="PANTHER" id="PTHR30092">
    <property type="entry name" value="INNER MEMBRANE PROTEIN CRED"/>
    <property type="match status" value="1"/>
</dbReference>
<feature type="transmembrane region" description="Helical" evidence="1">
    <location>
        <begin position="409"/>
        <end position="426"/>
    </location>
</feature>
<sequence>MSEQLPPPIPTYRLRSLPQSIGFRTFVILLLGLLMLIPLYIAERVVQERSSNYQTAIQTIAHTWGKKQTLTGPVLVVPYVEHFTTVDTTVDENGENSVVSNDVFNDRTAILLPENLEIRSDLKEEHRQRGVHDALVYTANISITGKFNHEQLTQAAESERRILWSKAYIAIGLDDTRAIDNASSFFWNDGRIDLAPGTRLNKLLPTGFHVPLSVNADSNPSNEFKLTLSVRGSEGLFFAPLGENTKILMTSAWTHPSFQGELLPDKYDVGEEGFHAEWEIPHLVRSYPQYWVLEDKLEEAYNLRSVSAGVSLYEPAALYVQIARAVKYGALFIALTFVVFLAFEMSLKRRLHVLQYSIVGIALSLFYLILLALAEHIGFRYAYIAAAATTVIGITAYMGIILRNARRTGLLFLLLATLYGLLYLLLQMEDYALVVGVGLLLLATVIMMFVTRHLKQTD</sequence>
<feature type="transmembrane region" description="Helical" evidence="1">
    <location>
        <begin position="328"/>
        <end position="347"/>
    </location>
</feature>
<protein>
    <submittedName>
        <fullName evidence="2">Cell envelope integrity protein CreD</fullName>
    </submittedName>
</protein>
<dbReference type="PANTHER" id="PTHR30092:SF0">
    <property type="entry name" value="INNER MEMBRANE PROTEIN CRED"/>
    <property type="match status" value="1"/>
</dbReference>
<dbReference type="PIRSF" id="PIRSF004548">
    <property type="entry name" value="CreD"/>
    <property type="match status" value="1"/>
</dbReference>
<feature type="transmembrane region" description="Helical" evidence="1">
    <location>
        <begin position="432"/>
        <end position="450"/>
    </location>
</feature>
<comment type="caution">
    <text evidence="2">The sequence shown here is derived from an EMBL/GenBank/DDBJ whole genome shotgun (WGS) entry which is preliminary data.</text>
</comment>
<feature type="transmembrane region" description="Helical" evidence="1">
    <location>
        <begin position="21"/>
        <end position="41"/>
    </location>
</feature>
<evidence type="ECO:0000313" key="3">
    <source>
        <dbReference type="Proteomes" id="UP000192491"/>
    </source>
</evidence>
<keyword evidence="1" id="KW-1133">Transmembrane helix</keyword>
<dbReference type="NCBIfam" id="NF008712">
    <property type="entry name" value="PRK11715.1-1"/>
    <property type="match status" value="1"/>
</dbReference>
<name>A0A1Y1QC39_9GAMM</name>
<evidence type="ECO:0000313" key="2">
    <source>
        <dbReference type="EMBL" id="OQX02341.1"/>
    </source>
</evidence>